<name>A0A3P7ZR40_HELPZ</name>
<dbReference type="OrthoDB" id="5864370at2759"/>
<dbReference type="InterPro" id="IPR029063">
    <property type="entry name" value="SAM-dependent_MTases_sf"/>
</dbReference>
<accession>A0A3P7ZR40</accession>
<reference evidence="3" key="2">
    <citation type="submission" date="2019-09" db="UniProtKB">
        <authorList>
            <consortium name="WormBaseParasite"/>
        </authorList>
    </citation>
    <scope>IDENTIFICATION</scope>
</reference>
<dbReference type="Proteomes" id="UP000050761">
    <property type="component" value="Unassembled WGS sequence"/>
</dbReference>
<evidence type="ECO:0000313" key="3">
    <source>
        <dbReference type="WBParaSite" id="HPBE_0001584401-mRNA-1"/>
    </source>
</evidence>
<organism evidence="1">
    <name type="scientific">Heligmosomoides polygyrus</name>
    <name type="common">Parasitic roundworm</name>
    <dbReference type="NCBI Taxonomy" id="6339"/>
    <lineage>
        <taxon>Eukaryota</taxon>
        <taxon>Metazoa</taxon>
        <taxon>Ecdysozoa</taxon>
        <taxon>Nematoda</taxon>
        <taxon>Chromadorea</taxon>
        <taxon>Rhabditida</taxon>
        <taxon>Rhabditina</taxon>
        <taxon>Rhabditomorpha</taxon>
        <taxon>Strongyloidea</taxon>
        <taxon>Heligmosomidae</taxon>
        <taxon>Heligmosomoides</taxon>
    </lineage>
</organism>
<proteinExistence type="predicted"/>
<sequence length="223" mass="24811">MTIFRCDQNFSASRNSNQHLLVTEREWSTPLNFNSMLISVGQLTAIYDPDQLERICAEKAKHCYKVVNGLFEIMTGEYIVARLLKYEGRPDVGADTVVRLVPPKGVEENLDLCYRDYYNWTLDHSYLPAEYMAGMIASMFVLSSLSLESSDSSKQVLVIGAGAGGMDMALHGMKPHVNITGVDIDELVLKIGKKWFGSVESETHHLVAQDGVVFAENAVAEGW</sequence>
<dbReference type="AlphaFoldDB" id="A0A3P7ZR40"/>
<dbReference type="WBParaSite" id="HPBE_0001584401-mRNA-1">
    <property type="protein sequence ID" value="HPBE_0001584401-mRNA-1"/>
    <property type="gene ID" value="HPBE_0001584401"/>
</dbReference>
<keyword evidence="2" id="KW-1185">Reference proteome</keyword>
<dbReference type="EMBL" id="UZAH01029076">
    <property type="protein sequence ID" value="VDP04117.1"/>
    <property type="molecule type" value="Genomic_DNA"/>
</dbReference>
<evidence type="ECO:0000313" key="1">
    <source>
        <dbReference type="EMBL" id="VDP04117.1"/>
    </source>
</evidence>
<dbReference type="SUPFAM" id="SSF53335">
    <property type="entry name" value="S-adenosyl-L-methionine-dependent methyltransferases"/>
    <property type="match status" value="1"/>
</dbReference>
<reference evidence="1 2" key="1">
    <citation type="submission" date="2018-11" db="EMBL/GenBank/DDBJ databases">
        <authorList>
            <consortium name="Pathogen Informatics"/>
        </authorList>
    </citation>
    <scope>NUCLEOTIDE SEQUENCE [LARGE SCALE GENOMIC DNA]</scope>
</reference>
<dbReference type="Pfam" id="PF01564">
    <property type="entry name" value="Spermine_synth"/>
    <property type="match status" value="1"/>
</dbReference>
<dbReference type="Gene3D" id="3.40.50.150">
    <property type="entry name" value="Vaccinia Virus protein VP39"/>
    <property type="match status" value="1"/>
</dbReference>
<gene>
    <name evidence="1" type="ORF">HPBE_LOCUS15843</name>
</gene>
<evidence type="ECO:0000313" key="2">
    <source>
        <dbReference type="Proteomes" id="UP000050761"/>
    </source>
</evidence>
<protein>
    <submittedName>
        <fullName evidence="3">PABS domain-containing protein</fullName>
    </submittedName>
</protein>